<accession>A0ABW5D7A3</accession>
<dbReference type="Pfam" id="PF07589">
    <property type="entry name" value="PEP-CTERM"/>
    <property type="match status" value="1"/>
</dbReference>
<dbReference type="InterPro" id="IPR013424">
    <property type="entry name" value="Ice-binding_C"/>
</dbReference>
<organism evidence="2 3">
    <name type="scientific">Luteolibacter algae</name>
    <dbReference type="NCBI Taxonomy" id="454151"/>
    <lineage>
        <taxon>Bacteria</taxon>
        <taxon>Pseudomonadati</taxon>
        <taxon>Verrucomicrobiota</taxon>
        <taxon>Verrucomicrobiia</taxon>
        <taxon>Verrucomicrobiales</taxon>
        <taxon>Verrucomicrobiaceae</taxon>
        <taxon>Luteolibacter</taxon>
    </lineage>
</organism>
<keyword evidence="3" id="KW-1185">Reference proteome</keyword>
<evidence type="ECO:0000313" key="2">
    <source>
        <dbReference type="EMBL" id="MFD2256263.1"/>
    </source>
</evidence>
<gene>
    <name evidence="2" type="ORF">ACFSSA_06230</name>
</gene>
<protein>
    <submittedName>
        <fullName evidence="2">PEP-CTERM sorting domain-containing protein</fullName>
    </submittedName>
</protein>
<evidence type="ECO:0000259" key="1">
    <source>
        <dbReference type="Pfam" id="PF07589"/>
    </source>
</evidence>
<dbReference type="Proteomes" id="UP001597375">
    <property type="component" value="Unassembled WGS sequence"/>
</dbReference>
<sequence length="148" mass="15789">MVGYLRHVYSCGDLAVGNAVGGITNRWNADPNNNNIANNGATDTTEFGPGGRNNFTTDFLGGSQQVRLAGVYSNSYTGNIPTGLDPNRPATPTANKLLFNINFQNGTPTDNVVYFDNFVFSVDTVPEPSAALLAALGAIGFGMIRRRR</sequence>
<dbReference type="EMBL" id="JBHUIT010000005">
    <property type="protein sequence ID" value="MFD2256263.1"/>
    <property type="molecule type" value="Genomic_DNA"/>
</dbReference>
<dbReference type="RefSeq" id="WP_386819345.1">
    <property type="nucleotide sequence ID" value="NZ_JBHUIT010000005.1"/>
</dbReference>
<feature type="domain" description="Ice-binding protein C-terminal" evidence="1">
    <location>
        <begin position="124"/>
        <end position="147"/>
    </location>
</feature>
<evidence type="ECO:0000313" key="3">
    <source>
        <dbReference type="Proteomes" id="UP001597375"/>
    </source>
</evidence>
<name>A0ABW5D7A3_9BACT</name>
<reference evidence="3" key="1">
    <citation type="journal article" date="2019" name="Int. J. Syst. Evol. Microbiol.">
        <title>The Global Catalogue of Microorganisms (GCM) 10K type strain sequencing project: providing services to taxonomists for standard genome sequencing and annotation.</title>
        <authorList>
            <consortium name="The Broad Institute Genomics Platform"/>
            <consortium name="The Broad Institute Genome Sequencing Center for Infectious Disease"/>
            <person name="Wu L."/>
            <person name="Ma J."/>
        </authorList>
    </citation>
    <scope>NUCLEOTIDE SEQUENCE [LARGE SCALE GENOMIC DNA]</scope>
    <source>
        <strain evidence="3">CGMCC 4.7106</strain>
    </source>
</reference>
<dbReference type="NCBIfam" id="TIGR02595">
    <property type="entry name" value="PEP_CTERM"/>
    <property type="match status" value="1"/>
</dbReference>
<comment type="caution">
    <text evidence="2">The sequence shown here is derived from an EMBL/GenBank/DDBJ whole genome shotgun (WGS) entry which is preliminary data.</text>
</comment>
<proteinExistence type="predicted"/>